<feature type="transmembrane region" description="Helical" evidence="1">
    <location>
        <begin position="177"/>
        <end position="200"/>
    </location>
</feature>
<keyword evidence="1" id="KW-0472">Membrane</keyword>
<keyword evidence="1" id="KW-1133">Transmembrane helix</keyword>
<dbReference type="RefSeq" id="WP_153122374.1">
    <property type="nucleotide sequence ID" value="NZ_VZCB01000037.1"/>
</dbReference>
<dbReference type="InterPro" id="IPR041115">
    <property type="entry name" value="SLATT_5"/>
</dbReference>
<organism evidence="3 4">
    <name type="scientific">Segatella copri</name>
    <dbReference type="NCBI Taxonomy" id="165179"/>
    <lineage>
        <taxon>Bacteria</taxon>
        <taxon>Pseudomonadati</taxon>
        <taxon>Bacteroidota</taxon>
        <taxon>Bacteroidia</taxon>
        <taxon>Bacteroidales</taxon>
        <taxon>Prevotellaceae</taxon>
        <taxon>Segatella</taxon>
    </lineage>
</organism>
<feature type="domain" description="SMODS and SLOG-associating 2TM effector" evidence="2">
    <location>
        <begin position="2"/>
        <end position="191"/>
    </location>
</feature>
<dbReference type="NCBIfam" id="NF033631">
    <property type="entry name" value="SLATT_5"/>
    <property type="match status" value="1"/>
</dbReference>
<reference evidence="3 4" key="1">
    <citation type="submission" date="2019-09" db="EMBL/GenBank/DDBJ databases">
        <title>Distinct polysaccharide growth profiles of human intestinal Prevotella copri isolates.</title>
        <authorList>
            <person name="Fehlner-Peach H."/>
            <person name="Magnabosco C."/>
            <person name="Raghavan V."/>
            <person name="Scher J.U."/>
            <person name="Tett A."/>
            <person name="Cox L.M."/>
            <person name="Gottsegen C."/>
            <person name="Watters A."/>
            <person name="Wiltshire- Gordon J.D."/>
            <person name="Segata N."/>
            <person name="Bonneau R."/>
            <person name="Littman D.R."/>
        </authorList>
    </citation>
    <scope>NUCLEOTIDE SEQUENCE [LARGE SCALE GENOMIC DNA]</scope>
    <source>
        <strain evidence="4">iA622</strain>
    </source>
</reference>
<evidence type="ECO:0000313" key="3">
    <source>
        <dbReference type="EMBL" id="MQN80110.1"/>
    </source>
</evidence>
<gene>
    <name evidence="3" type="ORF">F7D73_03895</name>
</gene>
<dbReference type="OrthoDB" id="7069355at2"/>
<evidence type="ECO:0000259" key="2">
    <source>
        <dbReference type="Pfam" id="PF18160"/>
    </source>
</evidence>
<dbReference type="EMBL" id="VZCB01000037">
    <property type="protein sequence ID" value="MQN80110.1"/>
    <property type="molecule type" value="Genomic_DNA"/>
</dbReference>
<feature type="transmembrane region" description="Helical" evidence="1">
    <location>
        <begin position="64"/>
        <end position="83"/>
    </location>
</feature>
<evidence type="ECO:0000256" key="1">
    <source>
        <dbReference type="SAM" id="Phobius"/>
    </source>
</evidence>
<accession>A0A6G1TZ99</accession>
<dbReference type="Pfam" id="PF18160">
    <property type="entry name" value="SLATT_5"/>
    <property type="match status" value="1"/>
</dbReference>
<dbReference type="AlphaFoldDB" id="A0A6G1TZ99"/>
<comment type="caution">
    <text evidence="3">The sequence shown here is derived from an EMBL/GenBank/DDBJ whole genome shotgun (WGS) entry which is preliminary data.</text>
</comment>
<keyword evidence="1" id="KW-0812">Transmembrane</keyword>
<feature type="transmembrane region" description="Helical" evidence="1">
    <location>
        <begin position="34"/>
        <end position="52"/>
    </location>
</feature>
<evidence type="ECO:0000313" key="4">
    <source>
        <dbReference type="Proteomes" id="UP000480425"/>
    </source>
</evidence>
<dbReference type="Proteomes" id="UP000480425">
    <property type="component" value="Unassembled WGS sequence"/>
</dbReference>
<proteinExistence type="predicted"/>
<name>A0A6G1TZ99_9BACT</name>
<sequence>MEYLKDFSDVVYKTMTARFTAYRRMKRNRDASKVAESFFSASIIAISLIALLNHKERLSELISIVTIILSTFLLVMSLLFSALGYEKRMDNYHDCGNELDKLYRDMRLILSYGESVSCDEMKAKTEDFQAKYFEILHKYNLNHTSFDYEYTAVMLDEKKDFVGRLVMKFRYYVWDMYFLYWVIALLPVVLIGCYLCRLLLEKI</sequence>
<protein>
    <submittedName>
        <fullName evidence="3">SLATT domain-containing protein</fullName>
    </submittedName>
</protein>